<dbReference type="EMBL" id="JAJVKT010000012">
    <property type="protein sequence ID" value="MCE7509227.1"/>
    <property type="molecule type" value="Genomic_DNA"/>
</dbReference>
<name>A0A9Q3W6J8_9GAMM</name>
<dbReference type="Proteomes" id="UP001107961">
    <property type="component" value="Unassembled WGS sequence"/>
</dbReference>
<organism evidence="1 2">
    <name type="scientific">Alloalcanivorax xenomutans</name>
    <dbReference type="NCBI Taxonomy" id="1094342"/>
    <lineage>
        <taxon>Bacteria</taxon>
        <taxon>Pseudomonadati</taxon>
        <taxon>Pseudomonadota</taxon>
        <taxon>Gammaproteobacteria</taxon>
        <taxon>Oceanospirillales</taxon>
        <taxon>Alcanivoracaceae</taxon>
        <taxon>Alloalcanivorax</taxon>
    </lineage>
</organism>
<dbReference type="NCBIfam" id="TIGR03352">
    <property type="entry name" value="VI_chp_3"/>
    <property type="match status" value="1"/>
</dbReference>
<sequence>MNTTKTRSFSGYNQDFLRMDTMRHQVPRSFFFLNQFTKNILLAALLISLQGCALLGSGGPKETVIPVRLYGGDNLNAGSGYQAYSLVVRIYHLRDTQRFYEASLQDFLDDDAEARALRNDLISVSEVVLTPGAHHLIEARVPEQAKAIGVVGLFRSPARERWRFAFDVTEKPVIKSGLTLGFHACAVTSDGTGLIRTPTGDPASLVAVRCPALPR</sequence>
<reference evidence="1" key="1">
    <citation type="submission" date="2022-01" db="EMBL/GenBank/DDBJ databases">
        <authorList>
            <person name="Karlyshev A.V."/>
            <person name="Jaspars M."/>
        </authorList>
    </citation>
    <scope>NUCLEOTIDE SEQUENCE</scope>
    <source>
        <strain evidence="1">AGSA3-2</strain>
    </source>
</reference>
<protein>
    <submittedName>
        <fullName evidence="1">Type VI secretion system lipoprotein TssJ</fullName>
    </submittedName>
</protein>
<dbReference type="AlphaFoldDB" id="A0A9Q3W6J8"/>
<dbReference type="PANTHER" id="PTHR37625:SF4">
    <property type="entry name" value="OUTER MEMBRANE LIPOPROTEIN"/>
    <property type="match status" value="1"/>
</dbReference>
<dbReference type="Gene3D" id="2.60.40.4150">
    <property type="entry name" value="Type VI secretion system, lipoprotein SciN"/>
    <property type="match status" value="1"/>
</dbReference>
<dbReference type="RefSeq" id="WP_233917658.1">
    <property type="nucleotide sequence ID" value="NZ_CBDDTQ010000005.1"/>
</dbReference>
<dbReference type="InterPro" id="IPR038706">
    <property type="entry name" value="Type_VI_SciN-like_sf"/>
</dbReference>
<accession>A0A9Q3W6J8</accession>
<keyword evidence="2" id="KW-1185">Reference proteome</keyword>
<dbReference type="InterPro" id="IPR017734">
    <property type="entry name" value="T6SS_SciN"/>
</dbReference>
<evidence type="ECO:0000313" key="2">
    <source>
        <dbReference type="Proteomes" id="UP001107961"/>
    </source>
</evidence>
<keyword evidence="1" id="KW-0449">Lipoprotein</keyword>
<dbReference type="Pfam" id="PF12790">
    <property type="entry name" value="T6SS-SciN"/>
    <property type="match status" value="1"/>
</dbReference>
<comment type="caution">
    <text evidence="1">The sequence shown here is derived from an EMBL/GenBank/DDBJ whole genome shotgun (WGS) entry which is preliminary data.</text>
</comment>
<evidence type="ECO:0000313" key="1">
    <source>
        <dbReference type="EMBL" id="MCE7509227.1"/>
    </source>
</evidence>
<gene>
    <name evidence="1" type="primary">tssJ</name>
    <name evidence="1" type="ORF">LZG35_11315</name>
</gene>
<dbReference type="PANTHER" id="PTHR37625">
    <property type="entry name" value="OUTER MEMBRANE LIPOPROTEIN-RELATED"/>
    <property type="match status" value="1"/>
</dbReference>
<proteinExistence type="predicted"/>